<evidence type="ECO:0000259" key="5">
    <source>
        <dbReference type="PROSITE" id="PS50980"/>
    </source>
</evidence>
<keyword evidence="2 4" id="KW-0276">Fatty acid metabolism</keyword>
<comment type="subunit">
    <text evidence="4">Acetyl-CoA carboxylase is a heterohexamer composed of biotin carboxyl carrier protein (AccB), biotin carboxylase (AccC) and two subunits each of ACCase subunit alpha (AccA) and ACCase subunit beta (AccD).</text>
</comment>
<dbReference type="PANTHER" id="PTHR42995:SF5">
    <property type="entry name" value="ACETYL-COENZYME A CARBOXYLASE CARBOXYL TRANSFERASE SUBUNIT BETA, CHLOROPLASTIC"/>
    <property type="match status" value="1"/>
</dbReference>
<keyword evidence="3 4" id="KW-0275">Fatty acid biosynthesis</keyword>
<dbReference type="GO" id="GO:0009317">
    <property type="term" value="C:acetyl-CoA carboxylase complex"/>
    <property type="evidence" value="ECO:0007669"/>
    <property type="project" value="InterPro"/>
</dbReference>
<comment type="caution">
    <text evidence="6">The sequence shown here is derived from an EMBL/GenBank/DDBJ whole genome shotgun (WGS) entry which is preliminary data.</text>
</comment>
<dbReference type="Gene3D" id="3.90.226.10">
    <property type="entry name" value="2-enoyl-CoA Hydratase, Chain A, domain 1"/>
    <property type="match status" value="1"/>
</dbReference>
<dbReference type="NCBIfam" id="TIGR00515">
    <property type="entry name" value="accD"/>
    <property type="match status" value="1"/>
</dbReference>
<comment type="caution">
    <text evidence="4">Lacks conserved residue(s) required for the propagation of feature annotation.</text>
</comment>
<keyword evidence="4" id="KW-0067">ATP-binding</keyword>
<organism evidence="6 7">
    <name type="scientific">Apibacter adventoris</name>
    <dbReference type="NCBI Taxonomy" id="1679466"/>
    <lineage>
        <taxon>Bacteria</taxon>
        <taxon>Pseudomonadati</taxon>
        <taxon>Bacteroidota</taxon>
        <taxon>Flavobacteriia</taxon>
        <taxon>Flavobacteriales</taxon>
        <taxon>Weeksellaceae</taxon>
        <taxon>Apibacter</taxon>
    </lineage>
</organism>
<dbReference type="OrthoDB" id="9772975at2"/>
<dbReference type="RefSeq" id="WP_105245190.1">
    <property type="nucleotide sequence ID" value="NZ_PSZM01000001.1"/>
</dbReference>
<dbReference type="HAMAP" id="MF_01395">
    <property type="entry name" value="AcetylCoA_CT_beta"/>
    <property type="match status" value="1"/>
</dbReference>
<dbReference type="InterPro" id="IPR029045">
    <property type="entry name" value="ClpP/crotonase-like_dom_sf"/>
</dbReference>
<dbReference type="EC" id="2.1.3.15" evidence="4"/>
<dbReference type="GO" id="GO:0005524">
    <property type="term" value="F:ATP binding"/>
    <property type="evidence" value="ECO:0007669"/>
    <property type="project" value="UniProtKB-KW"/>
</dbReference>
<protein>
    <recommendedName>
        <fullName evidence="4">Acetyl-coenzyme A carboxylase carboxyl transferase subunit beta</fullName>
        <shortName evidence="4">ACCase subunit beta</shortName>
        <shortName evidence="4">Acetyl-CoA carboxylase carboxyltransferase subunit beta</shortName>
        <ecNumber evidence="4">2.1.3.15</ecNumber>
    </recommendedName>
</protein>
<dbReference type="EMBL" id="PSZM01000001">
    <property type="protein sequence ID" value="PQL95252.1"/>
    <property type="molecule type" value="Genomic_DNA"/>
</dbReference>
<dbReference type="SUPFAM" id="SSF52096">
    <property type="entry name" value="ClpP/crotonase"/>
    <property type="match status" value="1"/>
</dbReference>
<dbReference type="UniPathway" id="UPA00655">
    <property type="reaction ID" value="UER00711"/>
</dbReference>
<dbReference type="AlphaFoldDB" id="A0A2S8AG63"/>
<keyword evidence="1 4" id="KW-0808">Transferase</keyword>
<proteinExistence type="inferred from homology"/>
<evidence type="ECO:0000256" key="2">
    <source>
        <dbReference type="ARBA" id="ARBA00022832"/>
    </source>
</evidence>
<keyword evidence="4" id="KW-0963">Cytoplasm</keyword>
<evidence type="ECO:0000256" key="3">
    <source>
        <dbReference type="ARBA" id="ARBA00023160"/>
    </source>
</evidence>
<dbReference type="PANTHER" id="PTHR42995">
    <property type="entry name" value="ACETYL-COENZYME A CARBOXYLASE CARBOXYL TRANSFERASE SUBUNIT BETA, CHLOROPLASTIC"/>
    <property type="match status" value="1"/>
</dbReference>
<reference evidence="6 7" key="1">
    <citation type="submission" date="2018-02" db="EMBL/GenBank/DDBJ databases">
        <title>Genome sequences of Apibacter spp., gut symbionts of Asian honey bees.</title>
        <authorList>
            <person name="Kwong W.K."/>
            <person name="Steele M.I."/>
            <person name="Moran N.A."/>
        </authorList>
    </citation>
    <scope>NUCLEOTIDE SEQUENCE [LARGE SCALE GENOMIC DNA]</scope>
    <source>
        <strain evidence="7">wkB301</strain>
    </source>
</reference>
<dbReference type="InterPro" id="IPR011762">
    <property type="entry name" value="COA_CT_N"/>
</dbReference>
<dbReference type="GO" id="GO:2001295">
    <property type="term" value="P:malonyl-CoA biosynthetic process"/>
    <property type="evidence" value="ECO:0007669"/>
    <property type="project" value="UniProtKB-UniRule"/>
</dbReference>
<comment type="similarity">
    <text evidence="4">Belongs to the AccD/PCCB family.</text>
</comment>
<keyword evidence="4" id="KW-0444">Lipid biosynthesis</keyword>
<dbReference type="InterPro" id="IPR034733">
    <property type="entry name" value="AcCoA_carboxyl_beta"/>
</dbReference>
<sequence length="285" mass="31499">MGWFTRSKKNINTDYSEKMDVPKGLWYKTPTGKIIETDQLKANYYVSPEDGFHVRIGSKQYYEILFDNGKFTELDEKVSSKDPLNFADTKPYKTRIKEAKAKTGLTDAIRNAVGKVNGKTIYISCMDFSFIGGSIGSVVGEKIRRAIDYCLKYKLPYVIICQSGGARMQEAGISLMQLAKIESKLAQLGEAGLPYISILTDPSFGGITASFGSTGDIIIAEPGALVGFAGPRVIKETIGKELPEGFQSAEFLLEKGFIDLIVNRKNLKNTLSEIVDLLIYKKANK</sequence>
<comment type="pathway">
    <text evidence="4">Lipid metabolism; malonyl-CoA biosynthesis; malonyl-CoA from acetyl-CoA: step 1/1.</text>
</comment>
<keyword evidence="7" id="KW-1185">Reference proteome</keyword>
<gene>
    <name evidence="4 6" type="primary">accD</name>
    <name evidence="6" type="ORF">C4S77_00155</name>
</gene>
<keyword evidence="4" id="KW-0547">Nucleotide-binding</keyword>
<dbReference type="GO" id="GO:0016743">
    <property type="term" value="F:carboxyl- or carbamoyltransferase activity"/>
    <property type="evidence" value="ECO:0007669"/>
    <property type="project" value="UniProtKB-UniRule"/>
</dbReference>
<evidence type="ECO:0000256" key="4">
    <source>
        <dbReference type="HAMAP-Rule" id="MF_01395"/>
    </source>
</evidence>
<evidence type="ECO:0000313" key="6">
    <source>
        <dbReference type="EMBL" id="PQL95252.1"/>
    </source>
</evidence>
<dbReference type="InterPro" id="IPR000438">
    <property type="entry name" value="Acetyl_CoA_COase_Trfase_b_su"/>
</dbReference>
<dbReference type="Pfam" id="PF01039">
    <property type="entry name" value="Carboxyl_trans"/>
    <property type="match status" value="1"/>
</dbReference>
<feature type="domain" description="CoA carboxyltransferase N-terminal" evidence="5">
    <location>
        <begin position="24"/>
        <end position="285"/>
    </location>
</feature>
<comment type="function">
    <text evidence="4">Component of the acetyl coenzyme A carboxylase (ACC) complex. Biotin carboxylase (BC) catalyzes the carboxylation of biotin on its carrier protein (BCCP) and then the CO(2) group is transferred by the transcarboxylase to acetyl-CoA to form malonyl-CoA.</text>
</comment>
<dbReference type="PROSITE" id="PS50980">
    <property type="entry name" value="COA_CT_NTER"/>
    <property type="match status" value="1"/>
</dbReference>
<evidence type="ECO:0000256" key="1">
    <source>
        <dbReference type="ARBA" id="ARBA00022679"/>
    </source>
</evidence>
<comment type="catalytic activity">
    <reaction evidence="4">
        <text>N(6)-carboxybiotinyl-L-lysyl-[protein] + acetyl-CoA = N(6)-biotinyl-L-lysyl-[protein] + malonyl-CoA</text>
        <dbReference type="Rhea" id="RHEA:54728"/>
        <dbReference type="Rhea" id="RHEA-COMP:10505"/>
        <dbReference type="Rhea" id="RHEA-COMP:10506"/>
        <dbReference type="ChEBI" id="CHEBI:57288"/>
        <dbReference type="ChEBI" id="CHEBI:57384"/>
        <dbReference type="ChEBI" id="CHEBI:83144"/>
        <dbReference type="ChEBI" id="CHEBI:83145"/>
        <dbReference type="EC" id="2.1.3.15"/>
    </reaction>
</comment>
<comment type="subcellular location">
    <subcellularLocation>
        <location evidence="4">Cytoplasm</location>
    </subcellularLocation>
</comment>
<name>A0A2S8AG63_9FLAO</name>
<dbReference type="Proteomes" id="UP000238042">
    <property type="component" value="Unassembled WGS sequence"/>
</dbReference>
<dbReference type="PRINTS" id="PR01070">
    <property type="entry name" value="ACCCTRFRASEB"/>
</dbReference>
<accession>A0A2S8AG63</accession>
<dbReference type="GO" id="GO:0006633">
    <property type="term" value="P:fatty acid biosynthetic process"/>
    <property type="evidence" value="ECO:0007669"/>
    <property type="project" value="UniProtKB-KW"/>
</dbReference>
<keyword evidence="4" id="KW-0443">Lipid metabolism</keyword>
<dbReference type="GO" id="GO:0003989">
    <property type="term" value="F:acetyl-CoA carboxylase activity"/>
    <property type="evidence" value="ECO:0007669"/>
    <property type="project" value="InterPro"/>
</dbReference>
<evidence type="ECO:0000313" key="7">
    <source>
        <dbReference type="Proteomes" id="UP000238042"/>
    </source>
</evidence>